<sequence>MMFAKLLARDIRLGFVRLLPYYIGAVLLGAVLGFGAVALSKVAIGDAAAFTLGDIVAETFDHPVPIDWWRVMQGRPVSLSFEWVLPFALFFACTLDYPRQDTFGVGAKSIALSGSRWSWWLAKSAWCVASSLLFWALFFFGIAFVAFMAGSNMTLEVTVEGLNVIRSDGSSILAADQELGAGANVGLFIISIVGVTCCLQLVQFSISMLVERIPAYAAVMSYLLLSCMFQHVLLLGNYLITGRHKGLFLEGVPLNVALSECLVVAWLAVAIGGIFFSRQLLSGGGRNE</sequence>
<feature type="transmembrane region" description="Helical" evidence="1">
    <location>
        <begin position="125"/>
        <end position="149"/>
    </location>
</feature>
<dbReference type="Proteomes" id="UP000260943">
    <property type="component" value="Unassembled WGS sequence"/>
</dbReference>
<organism evidence="2 3">
    <name type="scientific">Collinsella tanakaei</name>
    <dbReference type="NCBI Taxonomy" id="626935"/>
    <lineage>
        <taxon>Bacteria</taxon>
        <taxon>Bacillati</taxon>
        <taxon>Actinomycetota</taxon>
        <taxon>Coriobacteriia</taxon>
        <taxon>Coriobacteriales</taxon>
        <taxon>Coriobacteriaceae</taxon>
        <taxon>Collinsella</taxon>
    </lineage>
</organism>
<proteinExistence type="predicted"/>
<reference evidence="2 3" key="1">
    <citation type="submission" date="2018-08" db="EMBL/GenBank/DDBJ databases">
        <title>A genome reference for cultivated species of the human gut microbiota.</title>
        <authorList>
            <person name="Zou Y."/>
            <person name="Xue W."/>
            <person name="Luo G."/>
        </authorList>
    </citation>
    <scope>NUCLEOTIDE SEQUENCE [LARGE SCALE GENOMIC DNA]</scope>
    <source>
        <strain evidence="2 3">TF08-14</strain>
    </source>
</reference>
<evidence type="ECO:0000313" key="2">
    <source>
        <dbReference type="EMBL" id="RGL11592.1"/>
    </source>
</evidence>
<feature type="transmembrane region" description="Helical" evidence="1">
    <location>
        <begin position="21"/>
        <end position="44"/>
    </location>
</feature>
<keyword evidence="1" id="KW-0812">Transmembrane</keyword>
<gene>
    <name evidence="2" type="ORF">DXC81_02020</name>
</gene>
<keyword evidence="1" id="KW-1133">Transmembrane helix</keyword>
<feature type="transmembrane region" description="Helical" evidence="1">
    <location>
        <begin position="222"/>
        <end position="240"/>
    </location>
</feature>
<dbReference type="EMBL" id="QSRJ01000002">
    <property type="protein sequence ID" value="RGL11592.1"/>
    <property type="molecule type" value="Genomic_DNA"/>
</dbReference>
<dbReference type="AlphaFoldDB" id="A0A3E4QWL5"/>
<feature type="transmembrane region" description="Helical" evidence="1">
    <location>
        <begin position="185"/>
        <end position="210"/>
    </location>
</feature>
<evidence type="ECO:0000256" key="1">
    <source>
        <dbReference type="SAM" id="Phobius"/>
    </source>
</evidence>
<evidence type="ECO:0000313" key="3">
    <source>
        <dbReference type="Proteomes" id="UP000260943"/>
    </source>
</evidence>
<name>A0A3E4QWL5_9ACTN</name>
<feature type="transmembrane region" description="Helical" evidence="1">
    <location>
        <begin position="252"/>
        <end position="276"/>
    </location>
</feature>
<keyword evidence="1" id="KW-0472">Membrane</keyword>
<comment type="caution">
    <text evidence="2">The sequence shown here is derived from an EMBL/GenBank/DDBJ whole genome shotgun (WGS) entry which is preliminary data.</text>
</comment>
<accession>A0A3E4QWL5</accession>
<protein>
    <submittedName>
        <fullName evidence="2">Uncharacterized protein</fullName>
    </submittedName>
</protein>